<gene>
    <name evidence="1" type="ORF">DY048_05040</name>
</gene>
<evidence type="ECO:0008006" key="3">
    <source>
        <dbReference type="Google" id="ProtNLM"/>
    </source>
</evidence>
<dbReference type="EMBL" id="QUAM01000003">
    <property type="protein sequence ID" value="TPR14314.1"/>
    <property type="molecule type" value="Genomic_DNA"/>
</dbReference>
<reference evidence="1 2" key="1">
    <citation type="submission" date="2018-08" db="EMBL/GenBank/DDBJ databases">
        <title>Comparative genomics of wild bee and flower associated Lactobacillus reveals potential adaptation to the bee host.</title>
        <authorList>
            <person name="Vuong H.Q."/>
            <person name="Mcfrederick Q.S."/>
        </authorList>
    </citation>
    <scope>NUCLEOTIDE SEQUENCE [LARGE SCALE GENOMIC DNA]</scope>
    <source>
        <strain evidence="1 2">HV_04</strain>
    </source>
</reference>
<name>A0ABY2YSP1_9LACO</name>
<proteinExistence type="predicted"/>
<comment type="caution">
    <text evidence="1">The sequence shown here is derived from an EMBL/GenBank/DDBJ whole genome shotgun (WGS) entry which is preliminary data.</text>
</comment>
<organism evidence="1 2">
    <name type="scientific">Apilactobacillus timberlakei</name>
    <dbReference type="NCBI Taxonomy" id="2008380"/>
    <lineage>
        <taxon>Bacteria</taxon>
        <taxon>Bacillati</taxon>
        <taxon>Bacillota</taxon>
        <taxon>Bacilli</taxon>
        <taxon>Lactobacillales</taxon>
        <taxon>Lactobacillaceae</taxon>
        <taxon>Apilactobacillus</taxon>
    </lineage>
</organism>
<evidence type="ECO:0000313" key="1">
    <source>
        <dbReference type="EMBL" id="TPR14314.1"/>
    </source>
</evidence>
<accession>A0ABY2YSP1</accession>
<protein>
    <recommendedName>
        <fullName evidence="3">Prephenate dehydratase</fullName>
    </recommendedName>
</protein>
<evidence type="ECO:0000313" key="2">
    <source>
        <dbReference type="Proteomes" id="UP000767392"/>
    </source>
</evidence>
<keyword evidence="2" id="KW-1185">Reference proteome</keyword>
<dbReference type="RefSeq" id="WP_105988038.1">
    <property type="nucleotide sequence ID" value="NZ_POST01000003.1"/>
</dbReference>
<dbReference type="Proteomes" id="UP000767392">
    <property type="component" value="Unassembled WGS sequence"/>
</dbReference>
<sequence length="185" mass="21787">MILNTLGPKSTDSYEAAKFVKNKIFPKINIQLHDSFDDIYENLSELEGECILVPVAYRSSSSSSNWVDNNYKYWNKLDIINTFVLSTMPMLLVKNDDIKIKNMILHPSTIAYLKDFENEFDININAEFDRSKPIVLDKFINENFRYSIVSENLLNEYINNKIINFNVDIIHKYQPKMIWCIYKVH</sequence>